<dbReference type="PRINTS" id="PR00420">
    <property type="entry name" value="RNGMNOXGNASE"/>
</dbReference>
<dbReference type="PANTHER" id="PTHR43476:SF3">
    <property type="entry name" value="FAD-BINDING MONOOXYGENASE"/>
    <property type="match status" value="1"/>
</dbReference>
<keyword evidence="4" id="KW-1185">Reference proteome</keyword>
<name>A0A964T2N6_9HYPH</name>
<dbReference type="EMBL" id="SPKJ01000012">
    <property type="protein sequence ID" value="MYZ47250.1"/>
    <property type="molecule type" value="Genomic_DNA"/>
</dbReference>
<reference evidence="3" key="1">
    <citation type="submission" date="2019-03" db="EMBL/GenBank/DDBJ databases">
        <title>Afifella sp. nov., isolated from activated sludge.</title>
        <authorList>
            <person name="Li Q."/>
            <person name="Liu Y."/>
        </authorList>
    </citation>
    <scope>NUCLEOTIDE SEQUENCE</scope>
    <source>
        <strain evidence="3">L72</strain>
    </source>
</reference>
<dbReference type="Proteomes" id="UP000773614">
    <property type="component" value="Unassembled WGS sequence"/>
</dbReference>
<dbReference type="InterPro" id="IPR002938">
    <property type="entry name" value="FAD-bd"/>
</dbReference>
<organism evidence="3 4">
    <name type="scientific">Propylenella binzhouense</name>
    <dbReference type="NCBI Taxonomy" id="2555902"/>
    <lineage>
        <taxon>Bacteria</taxon>
        <taxon>Pseudomonadati</taxon>
        <taxon>Pseudomonadota</taxon>
        <taxon>Alphaproteobacteria</taxon>
        <taxon>Hyphomicrobiales</taxon>
        <taxon>Propylenellaceae</taxon>
        <taxon>Propylenella</taxon>
    </lineage>
</organism>
<dbReference type="Gene3D" id="3.50.50.60">
    <property type="entry name" value="FAD/NAD(P)-binding domain"/>
    <property type="match status" value="1"/>
</dbReference>
<evidence type="ECO:0000313" key="4">
    <source>
        <dbReference type="Proteomes" id="UP000773614"/>
    </source>
</evidence>
<dbReference type="PANTHER" id="PTHR43476">
    <property type="entry name" value="3-(3-HYDROXY-PHENYL)PROPIONATE/3-HYDROXYCINNAMIC ACID HYDROXYLASE"/>
    <property type="match status" value="1"/>
</dbReference>
<comment type="caution">
    <text evidence="3">The sequence shown here is derived from an EMBL/GenBank/DDBJ whole genome shotgun (WGS) entry which is preliminary data.</text>
</comment>
<sequence>MANPDVLIVGGGPVGLFSALLLGRAGIPVRLFDVNATVQKDPRAATTHPATLEVLGTAGLVEDMARVGLVAPIFQFWDRPGARLVAEFDHALLKDDTPYPFVIQCEQFKTSELILERLHDLPNVELLFEHEAIEIGQTEDAVSVKARGPDGVSEHAGRYLIGADGGRSLVRKQCGIEFEGFTWNERFIVLTTPFDFEAHRGYCYRSYFADPEEWCNCFKVAADGPPGLWRTVFPTNPALSEAELMSDEAVQARLQKFFPAAEPYEVVHRNLYVTHQRVAARFRHGRVLLAGDSAHVNNPIGGMGLNGGIQDAANACEKLVEIILGGAPEDLLDLYALQRRTVATEFVQEQSIANKRRLEAKDPEVRARNFEELARTAADPVKARDFLLRSSMIASQRRVAALTLEAA</sequence>
<feature type="domain" description="FAD-binding" evidence="2">
    <location>
        <begin position="5"/>
        <end position="349"/>
    </location>
</feature>
<proteinExistence type="predicted"/>
<protein>
    <submittedName>
        <fullName evidence="3">FAD-binding monooxygenase</fullName>
    </submittedName>
</protein>
<dbReference type="AlphaFoldDB" id="A0A964T2N6"/>
<dbReference type="InterPro" id="IPR050631">
    <property type="entry name" value="PheA/TfdB_FAD_monoxygenase"/>
</dbReference>
<gene>
    <name evidence="3" type="ORF">E4O86_05930</name>
</gene>
<dbReference type="OrthoDB" id="9791689at2"/>
<dbReference type="GO" id="GO:0008688">
    <property type="term" value="F:3-(3-hydroxyphenyl)propionate hydroxylase activity"/>
    <property type="evidence" value="ECO:0007669"/>
    <property type="project" value="TreeGrafter"/>
</dbReference>
<dbReference type="RefSeq" id="WP_161139602.1">
    <property type="nucleotide sequence ID" value="NZ_SPKJ01000012.1"/>
</dbReference>
<dbReference type="Gene3D" id="3.30.70.2450">
    <property type="match status" value="1"/>
</dbReference>
<accession>A0A964T2N6</accession>
<dbReference type="Pfam" id="PF01494">
    <property type="entry name" value="FAD_binding_3"/>
    <property type="match status" value="1"/>
</dbReference>
<dbReference type="SUPFAM" id="SSF51905">
    <property type="entry name" value="FAD/NAD(P)-binding domain"/>
    <property type="match status" value="1"/>
</dbReference>
<evidence type="ECO:0000313" key="3">
    <source>
        <dbReference type="EMBL" id="MYZ47250.1"/>
    </source>
</evidence>
<dbReference type="GO" id="GO:0071949">
    <property type="term" value="F:FAD binding"/>
    <property type="evidence" value="ECO:0007669"/>
    <property type="project" value="InterPro"/>
</dbReference>
<evidence type="ECO:0000256" key="1">
    <source>
        <dbReference type="ARBA" id="ARBA00023002"/>
    </source>
</evidence>
<keyword evidence="3" id="KW-0503">Monooxygenase</keyword>
<dbReference type="GO" id="GO:0019622">
    <property type="term" value="P:3-(3-hydroxy)phenylpropionate catabolic process"/>
    <property type="evidence" value="ECO:0007669"/>
    <property type="project" value="TreeGrafter"/>
</dbReference>
<evidence type="ECO:0000259" key="2">
    <source>
        <dbReference type="Pfam" id="PF01494"/>
    </source>
</evidence>
<dbReference type="InterPro" id="IPR036188">
    <property type="entry name" value="FAD/NAD-bd_sf"/>
</dbReference>
<keyword evidence="1" id="KW-0560">Oxidoreductase</keyword>